<dbReference type="Pfam" id="PF02653">
    <property type="entry name" value="BPD_transp_2"/>
    <property type="match status" value="1"/>
</dbReference>
<feature type="transmembrane region" description="Helical" evidence="6">
    <location>
        <begin position="28"/>
        <end position="47"/>
    </location>
</feature>
<keyword evidence="3 6" id="KW-0812">Transmembrane</keyword>
<feature type="transmembrane region" description="Helical" evidence="6">
    <location>
        <begin position="53"/>
        <end position="74"/>
    </location>
</feature>
<keyword evidence="8" id="KW-1185">Reference proteome</keyword>
<dbReference type="AlphaFoldDB" id="A0AA41YWU1"/>
<keyword evidence="2" id="KW-1003">Cell membrane</keyword>
<evidence type="ECO:0000256" key="1">
    <source>
        <dbReference type="ARBA" id="ARBA00004651"/>
    </source>
</evidence>
<protein>
    <submittedName>
        <fullName evidence="7">ABC transporter permease</fullName>
    </submittedName>
</protein>
<keyword evidence="5 6" id="KW-0472">Membrane</keyword>
<dbReference type="PANTHER" id="PTHR32196">
    <property type="entry name" value="ABC TRANSPORTER PERMEASE PROTEIN YPHD-RELATED-RELATED"/>
    <property type="match status" value="1"/>
</dbReference>
<accession>A0AA41YWU1</accession>
<evidence type="ECO:0000313" key="8">
    <source>
        <dbReference type="Proteomes" id="UP001165667"/>
    </source>
</evidence>
<evidence type="ECO:0000256" key="2">
    <source>
        <dbReference type="ARBA" id="ARBA00022475"/>
    </source>
</evidence>
<evidence type="ECO:0000313" key="7">
    <source>
        <dbReference type="EMBL" id="MCW6508760.1"/>
    </source>
</evidence>
<reference evidence="7" key="1">
    <citation type="submission" date="2022-05" db="EMBL/GenBank/DDBJ databases">
        <authorList>
            <person name="Pankratov T."/>
        </authorList>
    </citation>
    <scope>NUCLEOTIDE SEQUENCE</scope>
    <source>
        <strain evidence="7">BP6-180914</strain>
    </source>
</reference>
<feature type="transmembrane region" description="Helical" evidence="6">
    <location>
        <begin position="277"/>
        <end position="299"/>
    </location>
</feature>
<feature type="transmembrane region" description="Helical" evidence="6">
    <location>
        <begin position="169"/>
        <end position="192"/>
    </location>
</feature>
<evidence type="ECO:0000256" key="5">
    <source>
        <dbReference type="ARBA" id="ARBA00023136"/>
    </source>
</evidence>
<keyword evidence="4 6" id="KW-1133">Transmembrane helix</keyword>
<proteinExistence type="predicted"/>
<feature type="transmembrane region" description="Helical" evidence="6">
    <location>
        <begin position="223"/>
        <end position="242"/>
    </location>
</feature>
<evidence type="ECO:0000256" key="3">
    <source>
        <dbReference type="ARBA" id="ARBA00022692"/>
    </source>
</evidence>
<dbReference type="CDD" id="cd06579">
    <property type="entry name" value="TM_PBP1_transp_AraH_like"/>
    <property type="match status" value="1"/>
</dbReference>
<gene>
    <name evidence="7" type="ORF">M8523_12100</name>
</gene>
<dbReference type="Proteomes" id="UP001165667">
    <property type="component" value="Unassembled WGS sequence"/>
</dbReference>
<dbReference type="RefSeq" id="WP_282585131.1">
    <property type="nucleotide sequence ID" value="NZ_JAMOIM010000007.1"/>
</dbReference>
<comment type="subcellular location">
    <subcellularLocation>
        <location evidence="1">Cell membrane</location>
        <topology evidence="1">Multi-pass membrane protein</topology>
    </subcellularLocation>
</comment>
<dbReference type="GO" id="GO:0022857">
    <property type="term" value="F:transmembrane transporter activity"/>
    <property type="evidence" value="ECO:0007669"/>
    <property type="project" value="InterPro"/>
</dbReference>
<feature type="transmembrane region" description="Helical" evidence="6">
    <location>
        <begin position="104"/>
        <end position="124"/>
    </location>
</feature>
<dbReference type="InterPro" id="IPR001851">
    <property type="entry name" value="ABC_transp_permease"/>
</dbReference>
<dbReference type="EMBL" id="JAMOIM010000007">
    <property type="protein sequence ID" value="MCW6508760.1"/>
    <property type="molecule type" value="Genomic_DNA"/>
</dbReference>
<evidence type="ECO:0000256" key="6">
    <source>
        <dbReference type="SAM" id="Phobius"/>
    </source>
</evidence>
<feature type="transmembrane region" description="Helical" evidence="6">
    <location>
        <begin position="81"/>
        <end position="98"/>
    </location>
</feature>
<evidence type="ECO:0000256" key="4">
    <source>
        <dbReference type="ARBA" id="ARBA00022989"/>
    </source>
</evidence>
<name>A0AA41YWU1_9HYPH</name>
<comment type="caution">
    <text evidence="7">The sequence shown here is derived from an EMBL/GenBank/DDBJ whole genome shotgun (WGS) entry which is preliminary data.</text>
</comment>
<sequence>MTVQQSSAVERDSAWTTIRRTLVQRPTYLIFAAVTAFFIIFAPNFATLSTAGAILRVTALVSIMAVGMTFVIICGEIDLSVGSASSWSGMVIALLLQANVPTAVAPLLVIAMGALIGLVNGLLVTKLRIPSFLVTLGMLSILSGLALTITNTEPVPIVDDAFSDLLWNASYIGLPAPIWWTIVIVLIGYYLLQMTVFGRRVYAVGGNLVAARFSGIKTDRIKITAFMFSGMTAALAGLLLAARSTAGNPSLGSGLELDVIAAVIIGGTSLFGGVGDIPGSVIGAIFIGILGFGLLVLGLSTSIQEVIKGGIIILAVALNRR</sequence>
<dbReference type="GO" id="GO:0005886">
    <property type="term" value="C:plasma membrane"/>
    <property type="evidence" value="ECO:0007669"/>
    <property type="project" value="UniProtKB-SubCell"/>
</dbReference>
<organism evidence="7 8">
    <name type="scientific">Lichenifustis flavocetrariae</name>
    <dbReference type="NCBI Taxonomy" id="2949735"/>
    <lineage>
        <taxon>Bacteria</taxon>
        <taxon>Pseudomonadati</taxon>
        <taxon>Pseudomonadota</taxon>
        <taxon>Alphaproteobacteria</taxon>
        <taxon>Hyphomicrobiales</taxon>
        <taxon>Lichenihabitantaceae</taxon>
        <taxon>Lichenifustis</taxon>
    </lineage>
</organism>
<feature type="transmembrane region" description="Helical" evidence="6">
    <location>
        <begin position="131"/>
        <end position="149"/>
    </location>
</feature>